<organism evidence="2 3">
    <name type="scientific">Lasius niger</name>
    <name type="common">Black garden ant</name>
    <dbReference type="NCBI Taxonomy" id="67767"/>
    <lineage>
        <taxon>Eukaryota</taxon>
        <taxon>Metazoa</taxon>
        <taxon>Ecdysozoa</taxon>
        <taxon>Arthropoda</taxon>
        <taxon>Hexapoda</taxon>
        <taxon>Insecta</taxon>
        <taxon>Pterygota</taxon>
        <taxon>Neoptera</taxon>
        <taxon>Endopterygota</taxon>
        <taxon>Hymenoptera</taxon>
        <taxon>Apocrita</taxon>
        <taxon>Aculeata</taxon>
        <taxon>Formicoidea</taxon>
        <taxon>Formicidae</taxon>
        <taxon>Formicinae</taxon>
        <taxon>Lasius</taxon>
        <taxon>Lasius</taxon>
    </lineage>
</organism>
<dbReference type="PaxDb" id="67767-A0A0J7K7A9"/>
<feature type="region of interest" description="Disordered" evidence="1">
    <location>
        <begin position="22"/>
        <end position="54"/>
    </location>
</feature>
<dbReference type="EMBL" id="LBMM01012147">
    <property type="protein sequence ID" value="KMQ86383.1"/>
    <property type="molecule type" value="Genomic_DNA"/>
</dbReference>
<protein>
    <submittedName>
        <fullName evidence="2">Nuclease harbi1</fullName>
    </submittedName>
</protein>
<keyword evidence="3" id="KW-1185">Reference proteome</keyword>
<name>A0A0J7K7A9_LASNI</name>
<accession>A0A0J7K7A9</accession>
<comment type="caution">
    <text evidence="2">The sequence shown here is derived from an EMBL/GenBank/DDBJ whole genome shotgun (WGS) entry which is preliminary data.</text>
</comment>
<proteinExistence type="predicted"/>
<feature type="compositionally biased region" description="Acidic residues" evidence="1">
    <location>
        <begin position="44"/>
        <end position="53"/>
    </location>
</feature>
<dbReference type="AlphaFoldDB" id="A0A0J7K7A9"/>
<dbReference type="OrthoDB" id="7533242at2759"/>
<dbReference type="STRING" id="67767.A0A0J7K7A9"/>
<evidence type="ECO:0000313" key="2">
    <source>
        <dbReference type="EMBL" id="KMQ86383.1"/>
    </source>
</evidence>
<feature type="compositionally biased region" description="Acidic residues" evidence="1">
    <location>
        <begin position="24"/>
        <end position="36"/>
    </location>
</feature>
<evidence type="ECO:0000313" key="3">
    <source>
        <dbReference type="Proteomes" id="UP000036403"/>
    </source>
</evidence>
<gene>
    <name evidence="2" type="ORF">RF55_14638</name>
</gene>
<sequence length="189" mass="21543">MADEMSADDVLSVVSSVIICSQVDIDEDDNEEDNDETSSLSSSSEEDSSDEESEMHTLYAMLMVNETRGETPQMEKLTDYVERVVPGYFRITFKEHFRVFPETFQIVLRLLRPALNATNARGRKQLSSEKQLMVTLWFMATPDSYRSVCVKFGVGKATALRAVRRVTYALHCLAPRFIKWPRGEEATRV</sequence>
<reference evidence="2 3" key="1">
    <citation type="submission" date="2015-04" db="EMBL/GenBank/DDBJ databases">
        <title>Lasius niger genome sequencing.</title>
        <authorList>
            <person name="Konorov E.A."/>
            <person name="Nikitin M.A."/>
            <person name="Kirill M.V."/>
            <person name="Chang P."/>
        </authorList>
    </citation>
    <scope>NUCLEOTIDE SEQUENCE [LARGE SCALE GENOMIC DNA]</scope>
    <source>
        <tissue evidence="2">Whole</tissue>
    </source>
</reference>
<dbReference type="Proteomes" id="UP000036403">
    <property type="component" value="Unassembled WGS sequence"/>
</dbReference>
<evidence type="ECO:0000256" key="1">
    <source>
        <dbReference type="SAM" id="MobiDB-lite"/>
    </source>
</evidence>